<feature type="signal peptide" evidence="1">
    <location>
        <begin position="1"/>
        <end position="28"/>
    </location>
</feature>
<dbReference type="Proteomes" id="UP000017938">
    <property type="component" value="Unassembled WGS sequence"/>
</dbReference>
<dbReference type="AlphaFoldDB" id="R6U4D7"/>
<dbReference type="Gene3D" id="3.40.190.10">
    <property type="entry name" value="Periplasmic binding protein-like II"/>
    <property type="match status" value="1"/>
</dbReference>
<feature type="chain" id="PRO_5004420122" evidence="1">
    <location>
        <begin position="29"/>
        <end position="478"/>
    </location>
</feature>
<gene>
    <name evidence="2" type="ORF">BN580_00215</name>
</gene>
<dbReference type="PROSITE" id="PS51257">
    <property type="entry name" value="PROKAR_LIPOPROTEIN"/>
    <property type="match status" value="1"/>
</dbReference>
<comment type="caution">
    <text evidence="2">The sequence shown here is derived from an EMBL/GenBank/DDBJ whole genome shotgun (WGS) entry which is preliminary data.</text>
</comment>
<evidence type="ECO:0000313" key="2">
    <source>
        <dbReference type="EMBL" id="CDC76919.1"/>
    </source>
</evidence>
<dbReference type="STRING" id="1263015.BN580_00215"/>
<dbReference type="EMBL" id="CBFW010000406">
    <property type="protein sequence ID" value="CDC76919.1"/>
    <property type="molecule type" value="Genomic_DNA"/>
</dbReference>
<accession>R6U4D7</accession>
<sequence length="478" mass="54105">MKKRLKLMLCLLLVAVMLITVACNNSNAGPSTKETDGGDVTETEDVGLEDIDMDGADFTIAWSNPYNHNEVAPLEEDALVGSIDEAVWSRNMLVEDLTGAHIVGYHVSDWQQMLIEIEKECLSQEGVFDAYCGSIYYQFVASISNYLYDLKTLTKLNTENEWWDQGLNEMYSFQSKNQYYIGGDINYCDDYGQNVLFFNIKLLEDSSMELPYDLVRNGDWTVDAMYQYVQNFSKDNGDDVWDKNDTYGAVLSAGELSFMICGFGTTMIRCTGPGELSLNEERKVADYVGNVFQKFFAYGNPDVIIAERDMSEGVYELFQNGKALFQASSVTSILEFRHKMEDDFGILPYPKFNEDQEGYYCAFNTPWATAYSIPSVSPDAETVGLMLDYMGSVSHDTVYKTAIEVNAMSKLLRDENTAEMLDLIFKSKIYDLGMWPTAIYAATNTMVYQGFNSWASTIANVKDKVNAEYYEVPNYYTD</sequence>
<organism evidence="2 3">
    <name type="scientific">Candidatus Colimorpha enterica</name>
    <dbReference type="NCBI Taxonomy" id="3083063"/>
    <lineage>
        <taxon>Bacteria</taxon>
        <taxon>Pseudomonadati</taxon>
        <taxon>Bacteroidota</taxon>
        <taxon>Bacteroidia</taxon>
        <taxon>Bacteroidales</taxon>
        <taxon>Candidatus Colimorpha</taxon>
    </lineage>
</organism>
<keyword evidence="1" id="KW-0732">Signal</keyword>
<proteinExistence type="predicted"/>
<protein>
    <submittedName>
        <fullName evidence="2">Extracellular solute-binding protein family 1</fullName>
    </submittedName>
</protein>
<evidence type="ECO:0000313" key="3">
    <source>
        <dbReference type="Proteomes" id="UP000017938"/>
    </source>
</evidence>
<name>R6U4D7_9BACT</name>
<reference evidence="2" key="1">
    <citation type="submission" date="2012-11" db="EMBL/GenBank/DDBJ databases">
        <title>Dependencies among metagenomic species, viruses, plasmids and units of genetic variation.</title>
        <authorList>
            <person name="Nielsen H.B."/>
            <person name="Almeida M."/>
            <person name="Juncker A.S."/>
            <person name="Rasmussen S."/>
            <person name="Li J."/>
            <person name="Sunagawa S."/>
            <person name="Plichta D."/>
            <person name="Gautier L."/>
            <person name="Le Chatelier E."/>
            <person name="Peletier E."/>
            <person name="Bonde I."/>
            <person name="Nielsen T."/>
            <person name="Manichanh C."/>
            <person name="Arumugam M."/>
            <person name="Batto J."/>
            <person name="Santos M.B.Q.D."/>
            <person name="Blom N."/>
            <person name="Borruel N."/>
            <person name="Burgdorf K.S."/>
            <person name="Boumezbeur F."/>
            <person name="Casellas F."/>
            <person name="Dore J."/>
            <person name="Guarner F."/>
            <person name="Hansen T."/>
            <person name="Hildebrand F."/>
            <person name="Kaas R.S."/>
            <person name="Kennedy S."/>
            <person name="Kristiansen K."/>
            <person name="Kultima J.R."/>
            <person name="Leonard P."/>
            <person name="Levenez F."/>
            <person name="Lund O."/>
            <person name="Moumen B."/>
            <person name="Le Paslier D."/>
            <person name="Pons N."/>
            <person name="Pedersen O."/>
            <person name="Prifti E."/>
            <person name="Qin J."/>
            <person name="Raes J."/>
            <person name="Tap J."/>
            <person name="Tims S."/>
            <person name="Ussery D.W."/>
            <person name="Yamada T."/>
            <person name="MetaHit consortium"/>
            <person name="Renault P."/>
            <person name="Sicheritz-Ponten T."/>
            <person name="Bork P."/>
            <person name="Wang J."/>
            <person name="Brunak S."/>
            <person name="Ehrlich S.D."/>
        </authorList>
    </citation>
    <scope>NUCLEOTIDE SEQUENCE [LARGE SCALE GENOMIC DNA]</scope>
</reference>
<evidence type="ECO:0000256" key="1">
    <source>
        <dbReference type="SAM" id="SignalP"/>
    </source>
</evidence>
<dbReference type="SUPFAM" id="SSF53850">
    <property type="entry name" value="Periplasmic binding protein-like II"/>
    <property type="match status" value="1"/>
</dbReference>